<gene>
    <name evidence="2" type="ORF">PgNI_00813</name>
</gene>
<dbReference type="AlphaFoldDB" id="A0A6P8BJL4"/>
<organism evidence="1 2">
    <name type="scientific">Pyricularia grisea</name>
    <name type="common">Crabgrass-specific blast fungus</name>
    <name type="synonym">Magnaporthe grisea</name>
    <dbReference type="NCBI Taxonomy" id="148305"/>
    <lineage>
        <taxon>Eukaryota</taxon>
        <taxon>Fungi</taxon>
        <taxon>Dikarya</taxon>
        <taxon>Ascomycota</taxon>
        <taxon>Pezizomycotina</taxon>
        <taxon>Sordariomycetes</taxon>
        <taxon>Sordariomycetidae</taxon>
        <taxon>Magnaporthales</taxon>
        <taxon>Pyriculariaceae</taxon>
        <taxon>Pyricularia</taxon>
    </lineage>
</organism>
<evidence type="ECO:0000313" key="2">
    <source>
        <dbReference type="RefSeq" id="XP_030987296.1"/>
    </source>
</evidence>
<protein>
    <submittedName>
        <fullName evidence="2">Uncharacterized protein</fullName>
    </submittedName>
</protein>
<reference evidence="2" key="3">
    <citation type="submission" date="2025-08" db="UniProtKB">
        <authorList>
            <consortium name="RefSeq"/>
        </authorList>
    </citation>
    <scope>IDENTIFICATION</scope>
    <source>
        <strain evidence="2">NI907</strain>
    </source>
</reference>
<dbReference type="Proteomes" id="UP000515153">
    <property type="component" value="Unplaced"/>
</dbReference>
<dbReference type="GeneID" id="41955804"/>
<accession>A0A6P8BJL4</accession>
<sequence length="96" mass="10389">MSHESAVPPNRELCCPESIICSLDTLLSCNSRSIADASSELAEDLIEHLPANRSQDPSAAASLLTSVRKHIKSISQQQPQNSLYGDIDIDRLGTNL</sequence>
<proteinExistence type="predicted"/>
<reference evidence="2" key="1">
    <citation type="journal article" date="2019" name="Mol. Biol. Evol.">
        <title>Blast fungal genomes show frequent chromosomal changes, gene gains and losses, and effector gene turnover.</title>
        <authorList>
            <person name="Gomez Luciano L.B."/>
            <person name="Jason Tsai I."/>
            <person name="Chuma I."/>
            <person name="Tosa Y."/>
            <person name="Chen Y.H."/>
            <person name="Li J.Y."/>
            <person name="Li M.Y."/>
            <person name="Jade Lu M.Y."/>
            <person name="Nakayashiki H."/>
            <person name="Li W.H."/>
        </authorList>
    </citation>
    <scope>NUCLEOTIDE SEQUENCE</scope>
    <source>
        <strain evidence="2">NI907</strain>
    </source>
</reference>
<name>A0A6P8BJL4_PYRGI</name>
<dbReference type="RefSeq" id="XP_030987296.1">
    <property type="nucleotide sequence ID" value="XM_031120890.1"/>
</dbReference>
<keyword evidence="1" id="KW-1185">Reference proteome</keyword>
<dbReference type="KEGG" id="pgri:PgNI_00813"/>
<reference evidence="2" key="2">
    <citation type="submission" date="2019-10" db="EMBL/GenBank/DDBJ databases">
        <authorList>
            <consortium name="NCBI Genome Project"/>
        </authorList>
    </citation>
    <scope>NUCLEOTIDE SEQUENCE</scope>
    <source>
        <strain evidence="2">NI907</strain>
    </source>
</reference>
<evidence type="ECO:0000313" key="1">
    <source>
        <dbReference type="Proteomes" id="UP000515153"/>
    </source>
</evidence>